<dbReference type="InterPro" id="IPR018712">
    <property type="entry name" value="Tle1-like_cat"/>
</dbReference>
<sequence>MPKKLVVCFDGTWNKPDEETDGKDSNTNVERLFVSLDGVDARQHSGSTLPDGATLKWYDSGVGTKWYEHIRGGAFGYGLSLNIRQGYKFLIDNYEPGDEIYTYGFSRGAYTARSMVGLIRNSGLLDRTKILTMGEGDEEKYPSWQRPSMDEFRRMSPEDVPHIIDAYQLYRNRDGGADTDFALKFRERYAHKDVKIKLLGVWDTVGALGIPFKLFDSFNAEHYQFHDQELSAIVENAFHAIAIDEHRENYAVTIWNPKQKVNQVMEQVWFAGAHADVGGGYKVAEHPLADAALAWMQRKSLLEGKGLTFTDIQKVDGTKLEQAQPTDSYRQFLGGVYRMLKEPYYRKMGITEFGNEFCSAFCGQITGYAPKNQGYVAVKVEFVSNPES</sequence>
<dbReference type="Pfam" id="PF09994">
    <property type="entry name" value="T6SS_Tle1-like_cat"/>
    <property type="match status" value="1"/>
</dbReference>
<comment type="caution">
    <text evidence="2">The sequence shown here is derived from an EMBL/GenBank/DDBJ whole genome shotgun (WGS) entry which is preliminary data.</text>
</comment>
<keyword evidence="3" id="KW-1185">Reference proteome</keyword>
<dbReference type="AlphaFoldDB" id="A0A4S1CM11"/>
<dbReference type="EMBL" id="SRSC01000001">
    <property type="protein sequence ID" value="TGU74276.1"/>
    <property type="molecule type" value="Genomic_DNA"/>
</dbReference>
<organism evidence="2 3">
    <name type="scientific">Geomonas terrae</name>
    <dbReference type="NCBI Taxonomy" id="2562681"/>
    <lineage>
        <taxon>Bacteria</taxon>
        <taxon>Pseudomonadati</taxon>
        <taxon>Thermodesulfobacteriota</taxon>
        <taxon>Desulfuromonadia</taxon>
        <taxon>Geobacterales</taxon>
        <taxon>Geobacteraceae</taxon>
        <taxon>Geomonas</taxon>
    </lineage>
</organism>
<evidence type="ECO:0000313" key="3">
    <source>
        <dbReference type="Proteomes" id="UP000306416"/>
    </source>
</evidence>
<name>A0A4S1CM11_9BACT</name>
<evidence type="ECO:0000313" key="2">
    <source>
        <dbReference type="EMBL" id="TGU74276.1"/>
    </source>
</evidence>
<feature type="domain" description="T6SS Phospholipase effector Tle1-like catalytic" evidence="1">
    <location>
        <begin position="3"/>
        <end position="298"/>
    </location>
</feature>
<evidence type="ECO:0000259" key="1">
    <source>
        <dbReference type="Pfam" id="PF09994"/>
    </source>
</evidence>
<dbReference type="PANTHER" id="PTHR33840">
    <property type="match status" value="1"/>
</dbReference>
<dbReference type="Proteomes" id="UP000306416">
    <property type="component" value="Unassembled WGS sequence"/>
</dbReference>
<reference evidence="2 3" key="1">
    <citation type="submission" date="2019-04" db="EMBL/GenBank/DDBJ databases">
        <title>Geobacter oryzae sp. nov., ferric-reducing bacteria isolated from paddy soil.</title>
        <authorList>
            <person name="Xu Z."/>
            <person name="Masuda Y."/>
            <person name="Itoh H."/>
            <person name="Senoo K."/>
        </authorList>
    </citation>
    <scope>NUCLEOTIDE SEQUENCE [LARGE SCALE GENOMIC DNA]</scope>
    <source>
        <strain evidence="2 3">Red111</strain>
    </source>
</reference>
<gene>
    <name evidence="2" type="ORF">E4633_02060</name>
</gene>
<proteinExistence type="predicted"/>
<dbReference type="RefSeq" id="WP_135868610.1">
    <property type="nucleotide sequence ID" value="NZ_SRSC01000001.1"/>
</dbReference>
<accession>A0A4S1CM11</accession>
<dbReference type="PANTHER" id="PTHR33840:SF1">
    <property type="entry name" value="TLE1 PHOSPHOLIPASE DOMAIN-CONTAINING PROTEIN"/>
    <property type="match status" value="1"/>
</dbReference>
<protein>
    <submittedName>
        <fullName evidence="2">DUF2235 domain-containing protein</fullName>
    </submittedName>
</protein>